<comment type="cofactor">
    <cofactor evidence="15 16">
        <name>Mg(2+)</name>
        <dbReference type="ChEBI" id="CHEBI:18420"/>
    </cofactor>
    <cofactor evidence="15 16">
        <name>Mn(2+)</name>
        <dbReference type="ChEBI" id="CHEBI:29035"/>
    </cofactor>
    <text evidence="15 16">Binds 1 Mg(2+) or Mn(2+) ion per subunit.</text>
</comment>
<dbReference type="InterPro" id="IPR024084">
    <property type="entry name" value="IsoPropMal-DH-like_dom"/>
</dbReference>
<keyword evidence="6 15" id="KW-0432">Leucine biosynthesis</keyword>
<proteinExistence type="inferred from homology"/>
<dbReference type="OrthoDB" id="9767905at2"/>
<dbReference type="GO" id="GO:0003862">
    <property type="term" value="F:3-isopropylmalate dehydrogenase activity"/>
    <property type="evidence" value="ECO:0007669"/>
    <property type="project" value="UniProtKB-UniRule"/>
</dbReference>
<evidence type="ECO:0000256" key="15">
    <source>
        <dbReference type="HAMAP-Rule" id="MF_01033"/>
    </source>
</evidence>
<evidence type="ECO:0000313" key="19">
    <source>
        <dbReference type="Proteomes" id="UP000061704"/>
    </source>
</evidence>
<keyword evidence="15" id="KW-0963">Cytoplasm</keyword>
<evidence type="ECO:0000256" key="9">
    <source>
        <dbReference type="ARBA" id="ARBA00022842"/>
    </source>
</evidence>
<feature type="binding site" evidence="15">
    <location>
        <position position="138"/>
    </location>
    <ligand>
        <name>substrate</name>
    </ligand>
</feature>
<organism evidence="18 19">
    <name type="scientific">Candidatus Ishikawaella capsulata Mpkobe</name>
    <dbReference type="NCBI Taxonomy" id="476281"/>
    <lineage>
        <taxon>Bacteria</taxon>
        <taxon>Pseudomonadati</taxon>
        <taxon>Pseudomonadota</taxon>
        <taxon>Gammaproteobacteria</taxon>
        <taxon>Enterobacterales</taxon>
        <taxon>Enterobacteriaceae</taxon>
        <taxon>Candidatus Ishikawella</taxon>
    </lineage>
</organism>
<comment type="pathway">
    <text evidence="3 15 16">Amino-acid biosynthesis; L-leucine biosynthesis; L-leucine from 3-methyl-2-oxobutanoate: step 3/4.</text>
</comment>
<dbReference type="HOGENOM" id="CLU_031953_0_3_6"/>
<evidence type="ECO:0000256" key="13">
    <source>
        <dbReference type="ARBA" id="ARBA00023304"/>
    </source>
</evidence>
<evidence type="ECO:0000256" key="6">
    <source>
        <dbReference type="ARBA" id="ARBA00022430"/>
    </source>
</evidence>
<dbReference type="AlphaFoldDB" id="C5WD54"/>
<dbReference type="NCBIfam" id="TIGR00169">
    <property type="entry name" value="leuB"/>
    <property type="match status" value="1"/>
</dbReference>
<feature type="binding site" evidence="15">
    <location>
        <position position="99"/>
    </location>
    <ligand>
        <name>substrate</name>
    </ligand>
</feature>
<evidence type="ECO:0000256" key="14">
    <source>
        <dbReference type="ARBA" id="ARBA00023577"/>
    </source>
</evidence>
<dbReference type="STRING" id="476281.ICMP_407"/>
<comment type="function">
    <text evidence="14 15 16">Catalyzes the oxidation of 3-carboxy-2-hydroxy-4-methylpentanoate (3-isopropylmalate) to 3-carboxy-4-methyl-2-oxopentanoate. The product decarboxylates to 4-methyl-2 oxopentanoate.</text>
</comment>
<name>C5WD54_9ENTR</name>
<evidence type="ECO:0000256" key="8">
    <source>
        <dbReference type="ARBA" id="ARBA00022723"/>
    </source>
</evidence>
<dbReference type="GO" id="GO:0005829">
    <property type="term" value="C:cytosol"/>
    <property type="evidence" value="ECO:0007669"/>
    <property type="project" value="TreeGrafter"/>
</dbReference>
<feature type="site" description="Important for catalysis" evidence="15">
    <location>
        <position position="145"/>
    </location>
</feature>
<keyword evidence="10 15" id="KW-0560">Oxidoreductase</keyword>
<keyword evidence="9 15" id="KW-0460">Magnesium</keyword>
<keyword evidence="7 15" id="KW-0028">Amino-acid biosynthesis</keyword>
<feature type="binding site" evidence="15">
    <location>
        <position position="227"/>
    </location>
    <ligand>
        <name>substrate</name>
    </ligand>
</feature>
<keyword evidence="13 15" id="KW-0100">Branched-chain amino acid biosynthesis</keyword>
<feature type="binding site" evidence="15">
    <location>
        <begin position="78"/>
        <end position="91"/>
    </location>
    <ligand>
        <name>NAD(+)</name>
        <dbReference type="ChEBI" id="CHEBI:57540"/>
    </ligand>
</feature>
<evidence type="ECO:0000256" key="5">
    <source>
        <dbReference type="ARBA" id="ARBA00011738"/>
    </source>
</evidence>
<comment type="catalytic activity">
    <reaction evidence="1 15 16">
        <text>(2R,3S)-3-isopropylmalate + NAD(+) = 4-methyl-2-oxopentanoate + CO2 + NADH</text>
        <dbReference type="Rhea" id="RHEA:32271"/>
        <dbReference type="ChEBI" id="CHEBI:16526"/>
        <dbReference type="ChEBI" id="CHEBI:17865"/>
        <dbReference type="ChEBI" id="CHEBI:35121"/>
        <dbReference type="ChEBI" id="CHEBI:57540"/>
        <dbReference type="ChEBI" id="CHEBI:57945"/>
        <dbReference type="EC" id="1.1.1.85"/>
    </reaction>
</comment>
<feature type="binding site" evidence="15">
    <location>
        <position position="109"/>
    </location>
    <ligand>
        <name>substrate</name>
    </ligand>
</feature>
<evidence type="ECO:0000256" key="10">
    <source>
        <dbReference type="ARBA" id="ARBA00023002"/>
    </source>
</evidence>
<feature type="binding site" evidence="15">
    <location>
        <position position="255"/>
    </location>
    <ligand>
        <name>Mg(2+)</name>
        <dbReference type="ChEBI" id="CHEBI:18420"/>
    </ligand>
</feature>
<comment type="subcellular location">
    <subcellularLocation>
        <location evidence="15">Cytoplasm</location>
    </subcellularLocation>
</comment>
<feature type="binding site" evidence="15">
    <location>
        <position position="251"/>
    </location>
    <ligand>
        <name>Mg(2+)</name>
        <dbReference type="ChEBI" id="CHEBI:18420"/>
    </ligand>
</feature>
<dbReference type="KEGG" id="icp:ICMP_407"/>
<dbReference type="InterPro" id="IPR004429">
    <property type="entry name" value="Isopropylmalate_DH"/>
</dbReference>
<evidence type="ECO:0000256" key="7">
    <source>
        <dbReference type="ARBA" id="ARBA00022605"/>
    </source>
</evidence>
<evidence type="ECO:0000256" key="2">
    <source>
        <dbReference type="ARBA" id="ARBA00001936"/>
    </source>
</evidence>
<gene>
    <name evidence="15 18" type="primary">leuB</name>
    <name evidence="18" type="ORF">ICMP_407</name>
</gene>
<sequence length="363" mass="39853">MCKNFEIAVLAGDGIGPEVMLQAMKVLDAICQKFNMHITTHKYDVGGIAIDNTGQALPPATLQGCKKADAVLFGSVGGPKWDNLPIMKQPERGALLPIRKYFKLFSNLRPVVLYKGLEKLSPLRTDIAYKGFDILCVRELTGGIYFGNPKGRQGTGINEYAFDTEMYRRLEIERITRIAFDLARQRRSQVTSVDKANVLQTSIMWREIVNEIAQDYPDVTLNHMFIDNATMQLIKAPSQFDVLLCSNLFGDIISDECAALTGSIGMIPSASINDTGFGLYEPAGGSATDIAGCNIANPIAQILSLSLLLRYSLQANEAANSIENAVIKVLKRGYRTRDLSDNGPTVNTDEMGSLIAQFITEDK</sequence>
<evidence type="ECO:0000256" key="3">
    <source>
        <dbReference type="ARBA" id="ARBA00004762"/>
    </source>
</evidence>
<reference evidence="18 19" key="1">
    <citation type="journal article" date="2011" name="Genome Biol. Evol.">
        <title>Reductive evolution of bacterial genome in insect gut environment.</title>
        <authorList>
            <person name="Nikoh N."/>
            <person name="Hosokawa T."/>
            <person name="Ohshima K."/>
            <person name="Hattori M."/>
            <person name="Fukatsu T."/>
        </authorList>
    </citation>
    <scope>NUCLEOTIDE SEQUENCE [LARGE SCALE GENOMIC DNA]</scope>
    <source>
        <strain evidence="18 19">Mpkobe</strain>
    </source>
</reference>
<dbReference type="PANTHER" id="PTHR42979:SF1">
    <property type="entry name" value="3-ISOPROPYLMALATE DEHYDROGENASE"/>
    <property type="match status" value="1"/>
</dbReference>
<evidence type="ECO:0000313" key="18">
    <source>
        <dbReference type="EMBL" id="BAH83260.1"/>
    </source>
</evidence>
<comment type="subunit">
    <text evidence="5 15 16">Homodimer.</text>
</comment>
<keyword evidence="19" id="KW-1185">Reference proteome</keyword>
<dbReference type="SUPFAM" id="SSF53659">
    <property type="entry name" value="Isocitrate/Isopropylmalate dehydrogenase-like"/>
    <property type="match status" value="1"/>
</dbReference>
<dbReference type="Gene3D" id="3.40.718.10">
    <property type="entry name" value="Isopropylmalate Dehydrogenase"/>
    <property type="match status" value="1"/>
</dbReference>
<feature type="domain" description="Isopropylmalate dehydrogenase-like" evidence="17">
    <location>
        <begin position="6"/>
        <end position="355"/>
    </location>
</feature>
<evidence type="ECO:0000259" key="17">
    <source>
        <dbReference type="SMART" id="SM01329"/>
    </source>
</evidence>
<comment type="caution">
    <text evidence="15">Lacks conserved residue(s) required for the propagation of feature annotation.</text>
</comment>
<dbReference type="UniPathway" id="UPA00048">
    <property type="reaction ID" value="UER00072"/>
</dbReference>
<dbReference type="FunFam" id="3.40.718.10:FF:000004">
    <property type="entry name" value="3-isopropylmalate dehydrogenase"/>
    <property type="match status" value="1"/>
</dbReference>
<comment type="similarity">
    <text evidence="4 15">Belongs to the isocitrate and isopropylmalate dehydrogenases family. LeuB type 1 subfamily.</text>
</comment>
<dbReference type="SMART" id="SM01329">
    <property type="entry name" value="Iso_dh"/>
    <property type="match status" value="1"/>
</dbReference>
<dbReference type="Pfam" id="PF00180">
    <property type="entry name" value="Iso_dh"/>
    <property type="match status" value="1"/>
</dbReference>
<keyword evidence="12 15" id="KW-0464">Manganese</keyword>
<dbReference type="GO" id="GO:0051287">
    <property type="term" value="F:NAD binding"/>
    <property type="evidence" value="ECO:0007669"/>
    <property type="project" value="InterPro"/>
</dbReference>
<feature type="site" description="Important for catalysis" evidence="15">
    <location>
        <position position="195"/>
    </location>
</feature>
<keyword evidence="11 15" id="KW-0520">NAD</keyword>
<dbReference type="HAMAP" id="MF_01033">
    <property type="entry name" value="LeuB_type1"/>
    <property type="match status" value="1"/>
</dbReference>
<dbReference type="PROSITE" id="PS00470">
    <property type="entry name" value="IDH_IMDH"/>
    <property type="match status" value="1"/>
</dbReference>
<dbReference type="Proteomes" id="UP000061704">
    <property type="component" value="Chromosome"/>
</dbReference>
<evidence type="ECO:0000256" key="4">
    <source>
        <dbReference type="ARBA" id="ARBA00008319"/>
    </source>
</evidence>
<dbReference type="GO" id="GO:0000287">
    <property type="term" value="F:magnesium ion binding"/>
    <property type="evidence" value="ECO:0007669"/>
    <property type="project" value="InterPro"/>
</dbReference>
<keyword evidence="8 15" id="KW-0479">Metal-binding</keyword>
<protein>
    <recommendedName>
        <fullName evidence="15">3-isopropylmalate dehydrogenase</fullName>
        <ecNumber evidence="15">1.1.1.85</ecNumber>
    </recommendedName>
    <alternativeName>
        <fullName evidence="15">3-IPM-DH</fullName>
    </alternativeName>
    <alternativeName>
        <fullName evidence="15">Beta-IPM dehydrogenase</fullName>
        <shortName evidence="15">IMDH</shortName>
    </alternativeName>
</protein>
<feature type="binding site" evidence="15">
    <location>
        <position position="227"/>
    </location>
    <ligand>
        <name>Mg(2+)</name>
        <dbReference type="ChEBI" id="CHEBI:18420"/>
    </ligand>
</feature>
<evidence type="ECO:0000256" key="16">
    <source>
        <dbReference type="RuleBase" id="RU004445"/>
    </source>
</evidence>
<dbReference type="RefSeq" id="WP_041069420.1">
    <property type="nucleotide sequence ID" value="NZ_AP010872.1"/>
</dbReference>
<dbReference type="InterPro" id="IPR019818">
    <property type="entry name" value="IsoCit/isopropylmalate_DH_CS"/>
</dbReference>
<evidence type="ECO:0000256" key="1">
    <source>
        <dbReference type="ARBA" id="ARBA00000624"/>
    </source>
</evidence>
<comment type="cofactor">
    <cofactor evidence="2">
        <name>Mn(2+)</name>
        <dbReference type="ChEBI" id="CHEBI:29035"/>
    </cofactor>
</comment>
<dbReference type="GO" id="GO:0009098">
    <property type="term" value="P:L-leucine biosynthetic process"/>
    <property type="evidence" value="ECO:0007669"/>
    <property type="project" value="UniProtKB-UniRule"/>
</dbReference>
<evidence type="ECO:0000256" key="11">
    <source>
        <dbReference type="ARBA" id="ARBA00023027"/>
    </source>
</evidence>
<dbReference type="PANTHER" id="PTHR42979">
    <property type="entry name" value="3-ISOPROPYLMALATE DEHYDROGENASE"/>
    <property type="match status" value="1"/>
</dbReference>
<dbReference type="EC" id="1.1.1.85" evidence="15"/>
<accession>C5WD54</accession>
<dbReference type="EMBL" id="AP010872">
    <property type="protein sequence ID" value="BAH83260.1"/>
    <property type="molecule type" value="Genomic_DNA"/>
</dbReference>
<evidence type="ECO:0000256" key="12">
    <source>
        <dbReference type="ARBA" id="ARBA00023211"/>
    </source>
</evidence>